<organism evidence="4 5">
    <name type="scientific">Staphylotrichum tortipilum</name>
    <dbReference type="NCBI Taxonomy" id="2831512"/>
    <lineage>
        <taxon>Eukaryota</taxon>
        <taxon>Fungi</taxon>
        <taxon>Dikarya</taxon>
        <taxon>Ascomycota</taxon>
        <taxon>Pezizomycotina</taxon>
        <taxon>Sordariomycetes</taxon>
        <taxon>Sordariomycetidae</taxon>
        <taxon>Sordariales</taxon>
        <taxon>Chaetomiaceae</taxon>
        <taxon>Staphylotrichum</taxon>
    </lineage>
</organism>
<dbReference type="InterPro" id="IPR017441">
    <property type="entry name" value="Protein_kinase_ATP_BS"/>
</dbReference>
<protein>
    <recommendedName>
        <fullName evidence="3">Protein kinase domain-containing protein</fullName>
    </recommendedName>
</protein>
<dbReference type="SUPFAM" id="SSF56112">
    <property type="entry name" value="Protein kinase-like (PK-like)"/>
    <property type="match status" value="1"/>
</dbReference>
<comment type="caution">
    <text evidence="4">The sequence shown here is derived from an EMBL/GenBank/DDBJ whole genome shotgun (WGS) entry which is preliminary data.</text>
</comment>
<evidence type="ECO:0000313" key="4">
    <source>
        <dbReference type="EMBL" id="KAK3897910.1"/>
    </source>
</evidence>
<keyword evidence="5" id="KW-1185">Reference proteome</keyword>
<dbReference type="InterPro" id="IPR000719">
    <property type="entry name" value="Prot_kinase_dom"/>
</dbReference>
<dbReference type="Gene3D" id="1.10.510.10">
    <property type="entry name" value="Transferase(Phosphotransferase) domain 1"/>
    <property type="match status" value="1"/>
</dbReference>
<evidence type="ECO:0000259" key="3">
    <source>
        <dbReference type="PROSITE" id="PS50011"/>
    </source>
</evidence>
<proteinExistence type="predicted"/>
<dbReference type="GO" id="GO:0004672">
    <property type="term" value="F:protein kinase activity"/>
    <property type="evidence" value="ECO:0007669"/>
    <property type="project" value="InterPro"/>
</dbReference>
<dbReference type="GO" id="GO:0005524">
    <property type="term" value="F:ATP binding"/>
    <property type="evidence" value="ECO:0007669"/>
    <property type="project" value="UniProtKB-UniRule"/>
</dbReference>
<gene>
    <name evidence="4" type="ORF">C8A05DRAFT_38517</name>
</gene>
<keyword evidence="1" id="KW-0067">ATP-binding</keyword>
<reference evidence="4" key="1">
    <citation type="journal article" date="2023" name="Mol. Phylogenet. Evol.">
        <title>Genome-scale phylogeny and comparative genomics of the fungal order Sordariales.</title>
        <authorList>
            <person name="Hensen N."/>
            <person name="Bonometti L."/>
            <person name="Westerberg I."/>
            <person name="Brannstrom I.O."/>
            <person name="Guillou S."/>
            <person name="Cros-Aarteil S."/>
            <person name="Calhoun S."/>
            <person name="Haridas S."/>
            <person name="Kuo A."/>
            <person name="Mondo S."/>
            <person name="Pangilinan J."/>
            <person name="Riley R."/>
            <person name="LaButti K."/>
            <person name="Andreopoulos B."/>
            <person name="Lipzen A."/>
            <person name="Chen C."/>
            <person name="Yan M."/>
            <person name="Daum C."/>
            <person name="Ng V."/>
            <person name="Clum A."/>
            <person name="Steindorff A."/>
            <person name="Ohm R.A."/>
            <person name="Martin F."/>
            <person name="Silar P."/>
            <person name="Natvig D.O."/>
            <person name="Lalanne C."/>
            <person name="Gautier V."/>
            <person name="Ament-Velasquez S.L."/>
            <person name="Kruys A."/>
            <person name="Hutchinson M.I."/>
            <person name="Powell A.J."/>
            <person name="Barry K."/>
            <person name="Miller A.N."/>
            <person name="Grigoriev I.V."/>
            <person name="Debuchy R."/>
            <person name="Gladieux P."/>
            <person name="Hiltunen Thoren M."/>
            <person name="Johannesson H."/>
        </authorList>
    </citation>
    <scope>NUCLEOTIDE SEQUENCE</scope>
    <source>
        <strain evidence="4">CBS 103.79</strain>
    </source>
</reference>
<feature type="domain" description="Protein kinase" evidence="3">
    <location>
        <begin position="100"/>
        <end position="409"/>
    </location>
</feature>
<dbReference type="InterPro" id="IPR011009">
    <property type="entry name" value="Kinase-like_dom_sf"/>
</dbReference>
<dbReference type="Proteomes" id="UP001303889">
    <property type="component" value="Unassembled WGS sequence"/>
</dbReference>
<feature type="region of interest" description="Disordered" evidence="2">
    <location>
        <begin position="431"/>
        <end position="451"/>
    </location>
</feature>
<dbReference type="PROSITE" id="PS00107">
    <property type="entry name" value="PROTEIN_KINASE_ATP"/>
    <property type="match status" value="1"/>
</dbReference>
<accession>A0AAN6MBU5</accession>
<name>A0AAN6MBU5_9PEZI</name>
<dbReference type="EMBL" id="MU856043">
    <property type="protein sequence ID" value="KAK3897910.1"/>
    <property type="molecule type" value="Genomic_DNA"/>
</dbReference>
<reference evidence="4" key="2">
    <citation type="submission" date="2023-05" db="EMBL/GenBank/DDBJ databases">
        <authorList>
            <consortium name="Lawrence Berkeley National Laboratory"/>
            <person name="Steindorff A."/>
            <person name="Hensen N."/>
            <person name="Bonometti L."/>
            <person name="Westerberg I."/>
            <person name="Brannstrom I.O."/>
            <person name="Guillou S."/>
            <person name="Cros-Aarteil S."/>
            <person name="Calhoun S."/>
            <person name="Haridas S."/>
            <person name="Kuo A."/>
            <person name="Mondo S."/>
            <person name="Pangilinan J."/>
            <person name="Riley R."/>
            <person name="Labutti K."/>
            <person name="Andreopoulos B."/>
            <person name="Lipzen A."/>
            <person name="Chen C."/>
            <person name="Yanf M."/>
            <person name="Daum C."/>
            <person name="Ng V."/>
            <person name="Clum A."/>
            <person name="Ohm R."/>
            <person name="Martin F."/>
            <person name="Silar P."/>
            <person name="Natvig D."/>
            <person name="Lalanne C."/>
            <person name="Gautier V."/>
            <person name="Ament-Velasquez S.L."/>
            <person name="Kruys A."/>
            <person name="Hutchinson M.I."/>
            <person name="Powell A.J."/>
            <person name="Barry K."/>
            <person name="Miller A.N."/>
            <person name="Grigoriev I.V."/>
            <person name="Debuchy R."/>
            <person name="Gladieux P."/>
            <person name="Thoren M.H."/>
            <person name="Johannesson H."/>
        </authorList>
    </citation>
    <scope>NUCLEOTIDE SEQUENCE</scope>
    <source>
        <strain evidence="4">CBS 103.79</strain>
    </source>
</reference>
<sequence length="451" mass="50734">MAAPQPDLAFLALQRELTFNLATFRAQGRSPLQDERPLADLLQLPKRGIFRSLKKYTQRRPRAWAYDELANPLGVGNRTHATRAKRRRIWLQPRLFPHGLVLVHTLGWGGNGLAALFRHPGQNGGPTQYLVAKIVLRPSQAAQTVLRHESSLHHRYRGALHIVQKKQFPPRLPPGPPPNDVLLLEHLRHGDLHKVLSPPGPLARWNHTSGRPGGGSGMVHWDIDPQNIMVGGNDGPPGDDHTPFPILKLGDLGLAVQMTPGVMNSKWTIWEARTRSKSEYLTPEQFTEEWDWVEEDPRDCDPPAKTAGKYSHLTNLYQFALVMANAITATYTQCPPIHSQMDIIDRNNPGQSLRVWTYGGYLLERRYRHVDILLRRLVAQCLCDQPAHRPNLDDLKRTIETRLAHHNWAGADAAVAVQGWTANVLGHPPGPPMQPVPPYWVDTPQRTPLPP</sequence>
<evidence type="ECO:0000313" key="5">
    <source>
        <dbReference type="Proteomes" id="UP001303889"/>
    </source>
</evidence>
<evidence type="ECO:0000256" key="2">
    <source>
        <dbReference type="SAM" id="MobiDB-lite"/>
    </source>
</evidence>
<dbReference type="AlphaFoldDB" id="A0AAN6MBU5"/>
<dbReference type="PROSITE" id="PS50011">
    <property type="entry name" value="PROTEIN_KINASE_DOM"/>
    <property type="match status" value="1"/>
</dbReference>
<feature type="binding site" evidence="1">
    <location>
        <position position="133"/>
    </location>
    <ligand>
        <name>ATP</name>
        <dbReference type="ChEBI" id="CHEBI:30616"/>
    </ligand>
</feature>
<dbReference type="SMART" id="SM00220">
    <property type="entry name" value="S_TKc"/>
    <property type="match status" value="1"/>
</dbReference>
<keyword evidence="1" id="KW-0547">Nucleotide-binding</keyword>
<evidence type="ECO:0000256" key="1">
    <source>
        <dbReference type="PROSITE-ProRule" id="PRU10141"/>
    </source>
</evidence>